<dbReference type="EMBL" id="AMQM01006192">
    <property type="status" value="NOT_ANNOTATED_CDS"/>
    <property type="molecule type" value="Genomic_DNA"/>
</dbReference>
<reference evidence="3 5" key="2">
    <citation type="journal article" date="2013" name="Nature">
        <title>Insights into bilaterian evolution from three spiralian genomes.</title>
        <authorList>
            <person name="Simakov O."/>
            <person name="Marletaz F."/>
            <person name="Cho S.J."/>
            <person name="Edsinger-Gonzales E."/>
            <person name="Havlak P."/>
            <person name="Hellsten U."/>
            <person name="Kuo D.H."/>
            <person name="Larsson T."/>
            <person name="Lv J."/>
            <person name="Arendt D."/>
            <person name="Savage R."/>
            <person name="Osoegawa K."/>
            <person name="de Jong P."/>
            <person name="Grimwood J."/>
            <person name="Chapman J.A."/>
            <person name="Shapiro H."/>
            <person name="Aerts A."/>
            <person name="Otillar R.P."/>
            <person name="Terry A.Y."/>
            <person name="Boore J.L."/>
            <person name="Grigoriev I.V."/>
            <person name="Lindberg D.R."/>
            <person name="Seaver E.C."/>
            <person name="Weisblat D.A."/>
            <person name="Putnam N.H."/>
            <person name="Rokhsar D.S."/>
        </authorList>
    </citation>
    <scope>NUCLEOTIDE SEQUENCE</scope>
</reference>
<dbReference type="InterPro" id="IPR000782">
    <property type="entry name" value="FAS1_domain"/>
</dbReference>
<dbReference type="AlphaFoldDB" id="T1FUQ3"/>
<dbReference type="SMART" id="SM00554">
    <property type="entry name" value="FAS1"/>
    <property type="match status" value="3"/>
</dbReference>
<dbReference type="GO" id="GO:0007155">
    <property type="term" value="P:cell adhesion"/>
    <property type="evidence" value="ECO:0000318"/>
    <property type="project" value="GO_Central"/>
</dbReference>
<dbReference type="EMBL" id="KB097304">
    <property type="protein sequence ID" value="ESN97740.1"/>
    <property type="molecule type" value="Genomic_DNA"/>
</dbReference>
<reference evidence="5" key="1">
    <citation type="submission" date="2012-12" db="EMBL/GenBank/DDBJ databases">
        <authorList>
            <person name="Hellsten U."/>
            <person name="Grimwood J."/>
            <person name="Chapman J.A."/>
            <person name="Shapiro H."/>
            <person name="Aerts A."/>
            <person name="Otillar R.P."/>
            <person name="Terry A.Y."/>
            <person name="Boore J.L."/>
            <person name="Simakov O."/>
            <person name="Marletaz F."/>
            <person name="Cho S.-J."/>
            <person name="Edsinger-Gonzales E."/>
            <person name="Havlak P."/>
            <person name="Kuo D.-H."/>
            <person name="Larsson T."/>
            <person name="Lv J."/>
            <person name="Arendt D."/>
            <person name="Savage R."/>
            <person name="Osoegawa K."/>
            <person name="de Jong P."/>
            <person name="Lindberg D.R."/>
            <person name="Seaver E.C."/>
            <person name="Weisblat D.A."/>
            <person name="Putnam N.H."/>
            <person name="Grigoriev I.V."/>
            <person name="Rokhsar D.S."/>
        </authorList>
    </citation>
    <scope>NUCLEOTIDE SEQUENCE</scope>
</reference>
<dbReference type="RefSeq" id="XP_009024198.1">
    <property type="nucleotide sequence ID" value="XM_009025950.1"/>
</dbReference>
<dbReference type="HOGENOM" id="CLU_450773_0_0_1"/>
<dbReference type="EnsemblMetazoa" id="HelroT193188">
    <property type="protein sequence ID" value="HelroP193188"/>
    <property type="gene ID" value="HelroG193188"/>
</dbReference>
<dbReference type="EMBL" id="AMQM01006193">
    <property type="status" value="NOT_ANNOTATED_CDS"/>
    <property type="molecule type" value="Genomic_DNA"/>
</dbReference>
<dbReference type="PROSITE" id="PS50213">
    <property type="entry name" value="FAS1"/>
    <property type="match status" value="3"/>
</dbReference>
<protein>
    <recommendedName>
        <fullName evidence="2">FAS1 domain-containing protein</fullName>
    </recommendedName>
</protein>
<organism evidence="4 5">
    <name type="scientific">Helobdella robusta</name>
    <name type="common">Californian leech</name>
    <dbReference type="NCBI Taxonomy" id="6412"/>
    <lineage>
        <taxon>Eukaryota</taxon>
        <taxon>Metazoa</taxon>
        <taxon>Spiralia</taxon>
        <taxon>Lophotrochozoa</taxon>
        <taxon>Annelida</taxon>
        <taxon>Clitellata</taxon>
        <taxon>Hirudinea</taxon>
        <taxon>Rhynchobdellida</taxon>
        <taxon>Glossiphoniidae</taxon>
        <taxon>Helobdella</taxon>
    </lineage>
</organism>
<feature type="domain" description="FAS1" evidence="2">
    <location>
        <begin position="292"/>
        <end position="433"/>
    </location>
</feature>
<dbReference type="STRING" id="6412.T1FUQ3"/>
<feature type="chain" id="PRO_5010981007" description="FAS1 domain-containing protein" evidence="1">
    <location>
        <begin position="30"/>
        <end position="606"/>
    </location>
</feature>
<feature type="domain" description="FAS1" evidence="2">
    <location>
        <begin position="30"/>
        <end position="199"/>
    </location>
</feature>
<dbReference type="KEGG" id="hro:HELRODRAFT_193188"/>
<reference evidence="4" key="3">
    <citation type="submission" date="2015-06" db="UniProtKB">
        <authorList>
            <consortium name="EnsemblMetazoa"/>
        </authorList>
    </citation>
    <scope>IDENTIFICATION</scope>
</reference>
<dbReference type="InParanoid" id="T1FUQ3"/>
<feature type="domain" description="FAS1" evidence="2">
    <location>
        <begin position="437"/>
        <end position="572"/>
    </location>
</feature>
<evidence type="ECO:0000313" key="4">
    <source>
        <dbReference type="EnsemblMetazoa" id="HelroP193188"/>
    </source>
</evidence>
<evidence type="ECO:0000256" key="1">
    <source>
        <dbReference type="SAM" id="SignalP"/>
    </source>
</evidence>
<dbReference type="PANTHER" id="PTHR10900:SF124">
    <property type="entry name" value="FI05614P"/>
    <property type="match status" value="1"/>
</dbReference>
<keyword evidence="5" id="KW-1185">Reference proteome</keyword>
<sequence length="606" mass="67660">MQSSFFTTIVWTFFFLVLKLNLKVEFILGANNVREIIETREDLTTIAGDKFLRGTDVMAYMGNLGNKNLLFFAPQNLAIANMSAYLRSQLLSASASTMDDLFSYHLALNSNMDPSKLNDGTKLKLLTKYKSSYIFVNKVPVPVTSDLTDDSNNFNSSSDAFYKGFNLLWGGVIFVNNAKILIANLWSANGIVHIIDEMFVDVGPTNNVVGGLNAMDYMKSSPDLKELSTLYAIYQSQADLMTIQFSTPDSNAVSNYLAYVDSFCTLFAPSSAFISAYRTRNPDLYFKIAGASSSTMKTFETQIIREFQATILSLQSEFLLSKLKVVGGAEYVVPADRKYTLFAPTAAIFNYIDYSNDASIKAQQFSMTLMPGVIDLSSVTGSFKVNTLREGYQATISRIGQDVFVEVDHVTARVVQSNICARNGLIHKIDKILGVPEAMISEYLMRYPIYRQVYNTLQDTGLLTLFNNPTNQLTLLAPNATALSNLDQMFQGQQNKKKFRDLVSRHIIKSVVFLDESKLSQSSMAFDTYNGQVVASFSNGAFFISVGEQKVKVIQSNMRMTNGVIHVVDNFLPYQASTADQSRHRYIPSYVHIAAFSSFVFTYICR</sequence>
<dbReference type="InterPro" id="IPR050904">
    <property type="entry name" value="Adhesion/Biosynth-related"/>
</dbReference>
<evidence type="ECO:0000313" key="5">
    <source>
        <dbReference type="Proteomes" id="UP000015101"/>
    </source>
</evidence>
<evidence type="ECO:0000259" key="2">
    <source>
        <dbReference type="PROSITE" id="PS50213"/>
    </source>
</evidence>
<dbReference type="GO" id="GO:0030198">
    <property type="term" value="P:extracellular matrix organization"/>
    <property type="evidence" value="ECO:0000318"/>
    <property type="project" value="GO_Central"/>
</dbReference>
<keyword evidence="1" id="KW-0732">Signal</keyword>
<evidence type="ECO:0000313" key="3">
    <source>
        <dbReference type="EMBL" id="ESN97740.1"/>
    </source>
</evidence>
<dbReference type="GO" id="GO:0050839">
    <property type="term" value="F:cell adhesion molecule binding"/>
    <property type="evidence" value="ECO:0000318"/>
    <property type="project" value="GO_Central"/>
</dbReference>
<dbReference type="GO" id="GO:0031012">
    <property type="term" value="C:extracellular matrix"/>
    <property type="evidence" value="ECO:0000318"/>
    <property type="project" value="GO_Central"/>
</dbReference>
<accession>T1FUQ3</accession>
<dbReference type="Proteomes" id="UP000015101">
    <property type="component" value="Unassembled WGS sequence"/>
</dbReference>
<proteinExistence type="predicted"/>
<name>T1FUQ3_HELRO</name>
<feature type="signal peptide" evidence="1">
    <location>
        <begin position="1"/>
        <end position="29"/>
    </location>
</feature>
<dbReference type="CTD" id="20212549"/>
<gene>
    <name evidence="4" type="primary">20212549</name>
    <name evidence="3" type="ORF">HELRODRAFT_193188</name>
</gene>
<dbReference type="PANTHER" id="PTHR10900">
    <property type="entry name" value="PERIOSTIN-RELATED"/>
    <property type="match status" value="1"/>
</dbReference>
<dbReference type="GeneID" id="20212549"/>
<dbReference type="Gene3D" id="2.30.180.10">
    <property type="entry name" value="FAS1 domain"/>
    <property type="match status" value="3"/>
</dbReference>
<dbReference type="Pfam" id="PF02469">
    <property type="entry name" value="Fasciclin"/>
    <property type="match status" value="3"/>
</dbReference>
<dbReference type="OrthoDB" id="286301at2759"/>
<dbReference type="InterPro" id="IPR036378">
    <property type="entry name" value="FAS1_dom_sf"/>
</dbReference>
<dbReference type="GO" id="GO:0005615">
    <property type="term" value="C:extracellular space"/>
    <property type="evidence" value="ECO:0000318"/>
    <property type="project" value="GO_Central"/>
</dbReference>
<dbReference type="SUPFAM" id="SSF82153">
    <property type="entry name" value="FAS1 domain"/>
    <property type="match status" value="3"/>
</dbReference>